<dbReference type="PIRSF" id="PIRSF005739">
    <property type="entry name" value="O-mtase"/>
    <property type="match status" value="1"/>
</dbReference>
<dbReference type="InterPro" id="IPR036388">
    <property type="entry name" value="WH-like_DNA-bd_sf"/>
</dbReference>
<dbReference type="SUPFAM" id="SSF46785">
    <property type="entry name" value="Winged helix' DNA-binding domain"/>
    <property type="match status" value="1"/>
</dbReference>
<dbReference type="GO" id="GO:0032259">
    <property type="term" value="P:methylation"/>
    <property type="evidence" value="ECO:0007669"/>
    <property type="project" value="UniProtKB-KW"/>
</dbReference>
<evidence type="ECO:0000256" key="2">
    <source>
        <dbReference type="ARBA" id="ARBA00022679"/>
    </source>
</evidence>
<dbReference type="InterPro" id="IPR016461">
    <property type="entry name" value="COMT-like"/>
</dbReference>
<evidence type="ECO:0000256" key="3">
    <source>
        <dbReference type="ARBA" id="ARBA00022691"/>
    </source>
</evidence>
<dbReference type="Pfam" id="PF00891">
    <property type="entry name" value="Methyltransf_2"/>
    <property type="match status" value="1"/>
</dbReference>
<dbReference type="Gene3D" id="1.10.10.10">
    <property type="entry name" value="Winged helix-like DNA-binding domain superfamily/Winged helix DNA-binding domain"/>
    <property type="match status" value="1"/>
</dbReference>
<evidence type="ECO:0000313" key="7">
    <source>
        <dbReference type="Proteomes" id="UP000663181"/>
    </source>
</evidence>
<feature type="domain" description="O-methyltransferase C-terminal" evidence="4">
    <location>
        <begin position="100"/>
        <end position="307"/>
    </location>
</feature>
<keyword evidence="3" id="KW-0949">S-adenosyl-L-methionine</keyword>
<dbReference type="EMBL" id="CP064030">
    <property type="protein sequence ID" value="QRN55720.1"/>
    <property type="molecule type" value="Genomic_DNA"/>
</dbReference>
<dbReference type="GO" id="GO:0008168">
    <property type="term" value="F:methyltransferase activity"/>
    <property type="evidence" value="ECO:0007669"/>
    <property type="project" value="UniProtKB-KW"/>
</dbReference>
<dbReference type="PROSITE" id="PS51683">
    <property type="entry name" value="SAM_OMT_II"/>
    <property type="match status" value="1"/>
</dbReference>
<gene>
    <name evidence="6" type="ORF">ISN74_02020</name>
</gene>
<protein>
    <submittedName>
        <fullName evidence="6">Methyltransferase</fullName>
    </submittedName>
</protein>
<reference evidence="6 7" key="1">
    <citation type="submission" date="2020-10" db="EMBL/GenBank/DDBJ databases">
        <title>Phylogeny of dyella-like bacteria.</title>
        <authorList>
            <person name="Fu J."/>
        </authorList>
    </citation>
    <scope>NUCLEOTIDE SEQUENCE [LARGE SCALE GENOMIC DNA]</scope>
    <source>
        <strain evidence="6 7">DHOB09</strain>
    </source>
</reference>
<organism evidence="6 7">
    <name type="scientific">Dyella caseinilytica</name>
    <dbReference type="NCBI Taxonomy" id="1849581"/>
    <lineage>
        <taxon>Bacteria</taxon>
        <taxon>Pseudomonadati</taxon>
        <taxon>Pseudomonadota</taxon>
        <taxon>Gammaproteobacteria</taxon>
        <taxon>Lysobacterales</taxon>
        <taxon>Rhodanobacteraceae</taxon>
        <taxon>Dyella</taxon>
    </lineage>
</organism>
<dbReference type="Proteomes" id="UP000663181">
    <property type="component" value="Chromosome"/>
</dbReference>
<evidence type="ECO:0000259" key="5">
    <source>
        <dbReference type="Pfam" id="PF08100"/>
    </source>
</evidence>
<dbReference type="Pfam" id="PF08100">
    <property type="entry name" value="Dimerisation"/>
    <property type="match status" value="1"/>
</dbReference>
<proteinExistence type="predicted"/>
<keyword evidence="7" id="KW-1185">Reference proteome</keyword>
<sequence>MAIVTGFWAAKTLATAHELRLFDWLSDTAGKTIQECSSHYRMEERPAEMLLTACAALGLLERDDERYRNSPMSERHLVRGRPLYFGGWIEMADRREYPAWMHLKDALQSNRPLTWNPSRQASLFDGEDPLLVATFWEAMYALSITTSWALAEAVDLSGVKKLLDVGGGGAAHDITLCRRYPQLQTTVYDLGFVCELTRHKIEQAGLADRIGLIDGDFLKDDKMPSGYDAILLSKILLDWTPAQCALIIAKCYAALPSGGRIIISDLFVADTKDGPIDAALMSLNMLVETWGRNYTSAEYAAWLTDAGCVDIKVIHFDAPAANGAVVGYKP</sequence>
<evidence type="ECO:0000256" key="1">
    <source>
        <dbReference type="ARBA" id="ARBA00022603"/>
    </source>
</evidence>
<dbReference type="PANTHER" id="PTHR43712">
    <property type="entry name" value="PUTATIVE (AFU_ORTHOLOGUE AFUA_4G14580)-RELATED"/>
    <property type="match status" value="1"/>
</dbReference>
<dbReference type="SUPFAM" id="SSF53335">
    <property type="entry name" value="S-adenosyl-L-methionine-dependent methyltransferases"/>
    <property type="match status" value="1"/>
</dbReference>
<dbReference type="PANTHER" id="PTHR43712:SF2">
    <property type="entry name" value="O-METHYLTRANSFERASE CICE"/>
    <property type="match status" value="1"/>
</dbReference>
<dbReference type="InterPro" id="IPR012967">
    <property type="entry name" value="COMT_dimerisation"/>
</dbReference>
<evidence type="ECO:0000259" key="4">
    <source>
        <dbReference type="Pfam" id="PF00891"/>
    </source>
</evidence>
<evidence type="ECO:0000313" key="6">
    <source>
        <dbReference type="EMBL" id="QRN55720.1"/>
    </source>
</evidence>
<dbReference type="InterPro" id="IPR001077">
    <property type="entry name" value="COMT_C"/>
</dbReference>
<name>A0ABX7GYX7_9GAMM</name>
<feature type="domain" description="O-methyltransferase dimerisation" evidence="5">
    <location>
        <begin position="3"/>
        <end position="78"/>
    </location>
</feature>
<dbReference type="Gene3D" id="3.40.50.150">
    <property type="entry name" value="Vaccinia Virus protein VP39"/>
    <property type="match status" value="1"/>
</dbReference>
<keyword evidence="2" id="KW-0808">Transferase</keyword>
<dbReference type="InterPro" id="IPR029063">
    <property type="entry name" value="SAM-dependent_MTases_sf"/>
</dbReference>
<dbReference type="InterPro" id="IPR036390">
    <property type="entry name" value="WH_DNA-bd_sf"/>
</dbReference>
<keyword evidence="1 6" id="KW-0489">Methyltransferase</keyword>
<accession>A0ABX7GYX7</accession>